<dbReference type="Gene3D" id="2.60.110.10">
    <property type="entry name" value="Thaumatin"/>
    <property type="match status" value="1"/>
</dbReference>
<accession>A0A0D3KLW0</accession>
<reference evidence="2" key="1">
    <citation type="journal article" date="2013" name="Nature">
        <title>Pan genome of the phytoplankton Emiliania underpins its global distribution.</title>
        <authorList>
            <person name="Read B.A."/>
            <person name="Kegel J."/>
            <person name="Klute M.J."/>
            <person name="Kuo A."/>
            <person name="Lefebvre S.C."/>
            <person name="Maumus F."/>
            <person name="Mayer C."/>
            <person name="Miller J."/>
            <person name="Monier A."/>
            <person name="Salamov A."/>
            <person name="Young J."/>
            <person name="Aguilar M."/>
            <person name="Claverie J.M."/>
            <person name="Frickenhaus S."/>
            <person name="Gonzalez K."/>
            <person name="Herman E.K."/>
            <person name="Lin Y.C."/>
            <person name="Napier J."/>
            <person name="Ogata H."/>
            <person name="Sarno A.F."/>
            <person name="Shmutz J."/>
            <person name="Schroeder D."/>
            <person name="de Vargas C."/>
            <person name="Verret F."/>
            <person name="von Dassow P."/>
            <person name="Valentin K."/>
            <person name="Van de Peer Y."/>
            <person name="Wheeler G."/>
            <person name="Dacks J.B."/>
            <person name="Delwiche C.F."/>
            <person name="Dyhrman S.T."/>
            <person name="Glockner G."/>
            <person name="John U."/>
            <person name="Richards T."/>
            <person name="Worden A.Z."/>
            <person name="Zhang X."/>
            <person name="Grigoriev I.V."/>
            <person name="Allen A.E."/>
            <person name="Bidle K."/>
            <person name="Borodovsky M."/>
            <person name="Bowler C."/>
            <person name="Brownlee C."/>
            <person name="Cock J.M."/>
            <person name="Elias M."/>
            <person name="Gladyshev V.N."/>
            <person name="Groth M."/>
            <person name="Guda C."/>
            <person name="Hadaegh A."/>
            <person name="Iglesias-Rodriguez M.D."/>
            <person name="Jenkins J."/>
            <person name="Jones B.M."/>
            <person name="Lawson T."/>
            <person name="Leese F."/>
            <person name="Lindquist E."/>
            <person name="Lobanov A."/>
            <person name="Lomsadze A."/>
            <person name="Malik S.B."/>
            <person name="Marsh M.E."/>
            <person name="Mackinder L."/>
            <person name="Mock T."/>
            <person name="Mueller-Roeber B."/>
            <person name="Pagarete A."/>
            <person name="Parker M."/>
            <person name="Probert I."/>
            <person name="Quesneville H."/>
            <person name="Raines C."/>
            <person name="Rensing S.A."/>
            <person name="Riano-Pachon D.M."/>
            <person name="Richier S."/>
            <person name="Rokitta S."/>
            <person name="Shiraiwa Y."/>
            <person name="Soanes D.M."/>
            <person name="van der Giezen M."/>
            <person name="Wahlund T.M."/>
            <person name="Williams B."/>
            <person name="Wilson W."/>
            <person name="Wolfe G."/>
            <person name="Wurch L.L."/>
        </authorList>
    </citation>
    <scope>NUCLEOTIDE SEQUENCE</scope>
</reference>
<dbReference type="KEGG" id="ehx:EMIHUDRAFT_462339"/>
<dbReference type="InterPro" id="IPR037176">
    <property type="entry name" value="Osmotin/thaumatin-like_sf"/>
</dbReference>
<dbReference type="Pfam" id="PF00314">
    <property type="entry name" value="Thaumatin"/>
    <property type="match status" value="1"/>
</dbReference>
<protein>
    <submittedName>
        <fullName evidence="1">Uncharacterized protein</fullName>
    </submittedName>
</protein>
<dbReference type="GeneID" id="17282015"/>
<dbReference type="Proteomes" id="UP000013827">
    <property type="component" value="Unassembled WGS sequence"/>
</dbReference>
<proteinExistence type="predicted"/>
<evidence type="ECO:0000313" key="1">
    <source>
        <dbReference type="EnsemblProtists" id="EOD36745"/>
    </source>
</evidence>
<keyword evidence="2" id="KW-1185">Reference proteome</keyword>
<dbReference type="eggNOG" id="ENOG502SQDJ">
    <property type="taxonomic scope" value="Eukaryota"/>
</dbReference>
<dbReference type="PaxDb" id="2903-EOD36745"/>
<dbReference type="RefSeq" id="XP_005789174.1">
    <property type="nucleotide sequence ID" value="XM_005789117.1"/>
</dbReference>
<dbReference type="HOGENOM" id="CLU_1067265_0_0_1"/>
<evidence type="ECO:0000313" key="2">
    <source>
        <dbReference type="Proteomes" id="UP000013827"/>
    </source>
</evidence>
<organism evidence="1 2">
    <name type="scientific">Emiliania huxleyi (strain CCMP1516)</name>
    <dbReference type="NCBI Taxonomy" id="280463"/>
    <lineage>
        <taxon>Eukaryota</taxon>
        <taxon>Haptista</taxon>
        <taxon>Haptophyta</taxon>
        <taxon>Prymnesiophyceae</taxon>
        <taxon>Isochrysidales</taxon>
        <taxon>Noelaerhabdaceae</taxon>
        <taxon>Emiliania</taxon>
    </lineage>
</organism>
<name>A0A0D3KLW0_EMIH1</name>
<dbReference type="InterPro" id="IPR001938">
    <property type="entry name" value="Thaumatin"/>
</dbReference>
<dbReference type="SUPFAM" id="SSF49870">
    <property type="entry name" value="Osmotin, thaumatin-like protein"/>
    <property type="match status" value="1"/>
</dbReference>
<sequence length="261" mass="27197">MQTGDTPYTRLPPANAAASPLHRRPSVLALAGAVAISCGLLGSVAVRRSAPGGELDLRSGRERLRFVNGCQKDDIWLAGTAVAVPLFTPDVKLGAGEEYAFTVPDAGLASTRFWPKWGCNEAGQMCAIGQSGGPGEACAPEGCAPPVDSKFEATFGCKLEPSRCARNPSAPDQPIGDAGPVDGWTLPYKVEVSGDCPQSPSVIDCSTLALSQCPDKEDLGPAHGEQDLQLHALHNKTQVVGCYSPCGTLSFGQWGSPANQH</sequence>
<reference evidence="1" key="2">
    <citation type="submission" date="2024-10" db="UniProtKB">
        <authorList>
            <consortium name="EnsemblProtists"/>
        </authorList>
    </citation>
    <scope>IDENTIFICATION</scope>
</reference>
<dbReference type="EnsemblProtists" id="EOD36745">
    <property type="protein sequence ID" value="EOD36745"/>
    <property type="gene ID" value="EMIHUDRAFT_462339"/>
</dbReference>
<dbReference type="AlphaFoldDB" id="A0A0D3KLW0"/>